<dbReference type="Pfam" id="PF26216">
    <property type="entry name" value="GDPGP1_C"/>
    <property type="match status" value="1"/>
</dbReference>
<accession>A0A1V0NEX7</accession>
<proteinExistence type="predicted"/>
<gene>
    <name evidence="3" type="ORF">LL275_0869</name>
</gene>
<protein>
    <submittedName>
        <fullName evidence="3">Uncharacterized protein</fullName>
    </submittedName>
</protein>
<organism evidence="3 4">
    <name type="scientific">Lactococcus lactis subsp. lactis</name>
    <name type="common">Streptococcus lactis</name>
    <dbReference type="NCBI Taxonomy" id="1360"/>
    <lineage>
        <taxon>Bacteria</taxon>
        <taxon>Bacillati</taxon>
        <taxon>Bacillota</taxon>
        <taxon>Bacilli</taxon>
        <taxon>Lactobacillales</taxon>
        <taxon>Streptococcaceae</taxon>
        <taxon>Lactococcus</taxon>
    </lineage>
</organism>
<sequence length="278" mass="31805">MLVKFDRELYLKEMQCKVRFIPSFEKRYYDWEQKSVNEDQCPFCEKWSVSDTALLPFFHIIKNDYPFMNNQFTVFGKLHQQFFNPKQISLALQLIHSISDCKSGGLQISGSGASIPKHAHFSISDEIYPISTLKREVLIDNGDYEICRVLGTPHLVLVITGNLEKISMVTSEILSSLLHQNFSYNLLLTEAQEIFIIPRTNEVSISLGRKVGVSLVGGIYPCYVKITQLHAGHKNILSKIFDHWEKVTAKELVQALTDTTLPSSLERPEVLKLLNMEH</sequence>
<dbReference type="InterPro" id="IPR046320">
    <property type="entry name" value="DUF4922"/>
</dbReference>
<evidence type="ECO:0000313" key="4">
    <source>
        <dbReference type="Proteomes" id="UP000192085"/>
    </source>
</evidence>
<reference evidence="3 4" key="1">
    <citation type="journal article" date="2017" name="BMC Genomics">
        <title>Comparative and functional genomics of the Lactococcus lactis taxon; insights into evolution and niche adaptation.</title>
        <authorList>
            <person name="Kelleher P."/>
            <person name="Bottacini F."/>
            <person name="Mahony J."/>
            <person name="Kilcawley K.N."/>
            <person name="van Sinderen D."/>
        </authorList>
    </citation>
    <scope>NUCLEOTIDE SEQUENCE [LARGE SCALE GENOMIC DNA]</scope>
    <source>
        <strain evidence="3 4">275</strain>
    </source>
</reference>
<feature type="domain" description="DUF4922" evidence="1">
    <location>
        <begin position="7"/>
        <end position="122"/>
    </location>
</feature>
<dbReference type="InterPro" id="IPR058865">
    <property type="entry name" value="GDPGP1_C"/>
</dbReference>
<evidence type="ECO:0000259" key="1">
    <source>
        <dbReference type="Pfam" id="PF16269"/>
    </source>
</evidence>
<evidence type="ECO:0000259" key="2">
    <source>
        <dbReference type="Pfam" id="PF26216"/>
    </source>
</evidence>
<name>A0A1V0NEX7_LACLL</name>
<dbReference type="RefSeq" id="WP_081144262.1">
    <property type="nucleotide sequence ID" value="NZ_CP015897.1"/>
</dbReference>
<dbReference type="Proteomes" id="UP000192085">
    <property type="component" value="Chromosome"/>
</dbReference>
<dbReference type="EMBL" id="CP015897">
    <property type="protein sequence ID" value="ARD98501.1"/>
    <property type="molecule type" value="Genomic_DNA"/>
</dbReference>
<dbReference type="AlphaFoldDB" id="A0A1V0NEX7"/>
<feature type="domain" description="GDPGP1-like C-terminal" evidence="2">
    <location>
        <begin position="136"/>
        <end position="211"/>
    </location>
</feature>
<dbReference type="Pfam" id="PF16269">
    <property type="entry name" value="DUF4922"/>
    <property type="match status" value="1"/>
</dbReference>
<evidence type="ECO:0000313" key="3">
    <source>
        <dbReference type="EMBL" id="ARD98501.1"/>
    </source>
</evidence>